<proteinExistence type="predicted"/>
<reference evidence="1 2" key="1">
    <citation type="submission" date="2018-12" db="EMBL/GenBank/DDBJ databases">
        <title>The genome sequences of strain 502.</title>
        <authorList>
            <person name="Gao J."/>
            <person name="Sun J."/>
        </authorList>
    </citation>
    <scope>NUCLEOTIDE SEQUENCE [LARGE SCALE GENOMIC DNA]</scope>
    <source>
        <strain evidence="1 2">502</strain>
    </source>
</reference>
<protein>
    <submittedName>
        <fullName evidence="1">Uncharacterized protein</fullName>
    </submittedName>
</protein>
<name>A0ABX9ZWC8_9BURK</name>
<accession>A0ABX9ZWC8</accession>
<dbReference type="RefSeq" id="WP_125967284.1">
    <property type="nucleotide sequence ID" value="NZ_RXFQ01000062.1"/>
</dbReference>
<keyword evidence="2" id="KW-1185">Reference proteome</keyword>
<comment type="caution">
    <text evidence="1">The sequence shown here is derived from an EMBL/GenBank/DDBJ whole genome shotgun (WGS) entry which is preliminary data.</text>
</comment>
<evidence type="ECO:0000313" key="1">
    <source>
        <dbReference type="EMBL" id="RSZ23963.1"/>
    </source>
</evidence>
<dbReference type="Proteomes" id="UP000271137">
    <property type="component" value="Unassembled WGS sequence"/>
</dbReference>
<gene>
    <name evidence="1" type="ORF">EJO66_32380</name>
</gene>
<evidence type="ECO:0000313" key="2">
    <source>
        <dbReference type="Proteomes" id="UP000271137"/>
    </source>
</evidence>
<organism evidence="1 2">
    <name type="scientific">Variovorax beijingensis</name>
    <dbReference type="NCBI Taxonomy" id="2496117"/>
    <lineage>
        <taxon>Bacteria</taxon>
        <taxon>Pseudomonadati</taxon>
        <taxon>Pseudomonadota</taxon>
        <taxon>Betaproteobacteria</taxon>
        <taxon>Burkholderiales</taxon>
        <taxon>Comamonadaceae</taxon>
        <taxon>Variovorax</taxon>
    </lineage>
</organism>
<sequence>MIRAASGGAMGIEYRHFLVVNDARWRPQADTASRVEQVLRAWSLGDRPDKVIDLVQGEQLSTEPATVCAPGRGIAVVYGGVDGAVVEKLAGPSYYPEVRPADRYIMRTTLLVGEDYRIQTTSDSSIYFEMMEPPLDGRGNPLEPIDGEFSLDLYADTFPGTDISEPPTLRAHVAEFAQHNIGWTECNGFWRGALVIDFGKDLPGFARGIHLLPATQFVRDLSEAFRGPLVQIGEFN</sequence>
<dbReference type="EMBL" id="RXFQ01000062">
    <property type="protein sequence ID" value="RSZ23963.1"/>
    <property type="molecule type" value="Genomic_DNA"/>
</dbReference>